<dbReference type="SMART" id="SM01045">
    <property type="entry name" value="BURP"/>
    <property type="match status" value="1"/>
</dbReference>
<dbReference type="PANTHER" id="PTHR31236">
    <property type="entry name" value="BURP DOMAIN PROTEIN USPL1-LIKE"/>
    <property type="match status" value="1"/>
</dbReference>
<dbReference type="InterPro" id="IPR004873">
    <property type="entry name" value="BURP_dom"/>
</dbReference>
<dbReference type="EMBL" id="JAKOGI010000051">
    <property type="protein sequence ID" value="KAJ8446646.1"/>
    <property type="molecule type" value="Genomic_DNA"/>
</dbReference>
<organism evidence="3 4">
    <name type="scientific">Carnegiea gigantea</name>
    <dbReference type="NCBI Taxonomy" id="171969"/>
    <lineage>
        <taxon>Eukaryota</taxon>
        <taxon>Viridiplantae</taxon>
        <taxon>Streptophyta</taxon>
        <taxon>Embryophyta</taxon>
        <taxon>Tracheophyta</taxon>
        <taxon>Spermatophyta</taxon>
        <taxon>Magnoliopsida</taxon>
        <taxon>eudicotyledons</taxon>
        <taxon>Gunneridae</taxon>
        <taxon>Pentapetalae</taxon>
        <taxon>Caryophyllales</taxon>
        <taxon>Cactineae</taxon>
        <taxon>Cactaceae</taxon>
        <taxon>Cactoideae</taxon>
        <taxon>Echinocereeae</taxon>
        <taxon>Carnegiea</taxon>
    </lineage>
</organism>
<evidence type="ECO:0000313" key="4">
    <source>
        <dbReference type="Proteomes" id="UP001153076"/>
    </source>
</evidence>
<gene>
    <name evidence="3" type="ORF">Cgig2_002808</name>
</gene>
<feature type="compositionally biased region" description="Acidic residues" evidence="1">
    <location>
        <begin position="217"/>
        <end position="226"/>
    </location>
</feature>
<keyword evidence="4" id="KW-1185">Reference proteome</keyword>
<dbReference type="AlphaFoldDB" id="A0A9Q1KPU2"/>
<feature type="domain" description="BURP" evidence="2">
    <location>
        <begin position="97"/>
        <end position="173"/>
    </location>
</feature>
<reference evidence="3" key="1">
    <citation type="submission" date="2022-04" db="EMBL/GenBank/DDBJ databases">
        <title>Carnegiea gigantea Genome sequencing and assembly v2.</title>
        <authorList>
            <person name="Copetti D."/>
            <person name="Sanderson M.J."/>
            <person name="Burquez A."/>
            <person name="Wojciechowski M.F."/>
        </authorList>
    </citation>
    <scope>NUCLEOTIDE SEQUENCE</scope>
    <source>
        <strain evidence="3">SGP5-SGP5p</strain>
        <tissue evidence="3">Aerial part</tissue>
    </source>
</reference>
<feature type="region of interest" description="Disordered" evidence="1">
    <location>
        <begin position="167"/>
        <end position="260"/>
    </location>
</feature>
<comment type="caution">
    <text evidence="3">The sequence shown here is derived from an EMBL/GenBank/DDBJ whole genome shotgun (WGS) entry which is preliminary data.</text>
</comment>
<proteinExistence type="predicted"/>
<protein>
    <recommendedName>
        <fullName evidence="2">BURP domain-containing protein</fullName>
    </recommendedName>
</protein>
<dbReference type="PROSITE" id="PS51277">
    <property type="entry name" value="BURP"/>
    <property type="match status" value="1"/>
</dbReference>
<feature type="compositionally biased region" description="Basic and acidic residues" evidence="1">
    <location>
        <begin position="239"/>
        <end position="260"/>
    </location>
</feature>
<evidence type="ECO:0000313" key="3">
    <source>
        <dbReference type="EMBL" id="KAJ8446646.1"/>
    </source>
</evidence>
<dbReference type="Proteomes" id="UP001153076">
    <property type="component" value="Unassembled WGS sequence"/>
</dbReference>
<evidence type="ECO:0000259" key="2">
    <source>
        <dbReference type="PROSITE" id="PS51277"/>
    </source>
</evidence>
<evidence type="ECO:0000256" key="1">
    <source>
        <dbReference type="SAM" id="MobiDB-lite"/>
    </source>
</evidence>
<name>A0A9Q1KPU2_9CARY</name>
<feature type="compositionally biased region" description="Basic and acidic residues" evidence="1">
    <location>
        <begin position="180"/>
        <end position="198"/>
    </location>
</feature>
<sequence>MRLGLLYSPQQLGGCGDGEIPDALKTWISLLTNPMILSEGDNAMVLSKVVKKKSHLENVVQPDKGFGYEVMTETNHENIHSHSTSSHSHMDNSVFVFFTPKDLKEGKVLSVYFRRDSSMPPHLLPRDEAHLLPFSTSELPFLLQIFGFSRGSPQAKAMEDTLRQCGDRVGLGGAQNNDRNSGDDSDSRTKSSEERDQLNRFIKKTKRTSQEAMVEAEATEDVDTDVMDLGSPRVPETQSAREDARDIPVGHEEEPTEHRAYQRREDIPQENLSMQQTPHPLRNQERTRAPLRAMSIDSLNRLTGPITPTASTRSITLTPMNKSGVERGMINTPCFPGHRHVPPTLSRGGGAMLGRDSRTTFNASNDCVSEQAISVQSSSRRGGDVHDLKLMVWNVRGAGNQHFLNELKEHLLVYKPQVLALLKTHISENRSTKYVNEVDLTDGIEWKHRAFKGAFGYYEILVKLQLRL</sequence>
<dbReference type="PANTHER" id="PTHR31236:SF41">
    <property type="entry name" value="BURP DOMAIN PROTEIN USPL1"/>
    <property type="match status" value="1"/>
</dbReference>
<accession>A0A9Q1KPU2</accession>
<dbReference type="OrthoDB" id="973561at2759"/>
<dbReference type="InterPro" id="IPR044816">
    <property type="entry name" value="BURP"/>
</dbReference>
<dbReference type="Pfam" id="PF03181">
    <property type="entry name" value="BURP"/>
    <property type="match status" value="1"/>
</dbReference>